<keyword evidence="2" id="KW-1133">Transmembrane helix</keyword>
<evidence type="ECO:0000313" key="4">
    <source>
        <dbReference type="EMBL" id="PGH12511.1"/>
    </source>
</evidence>
<comment type="caution">
    <text evidence="4">The sequence shown here is derived from an EMBL/GenBank/DDBJ whole genome shotgun (WGS) entry which is preliminary data.</text>
</comment>
<dbReference type="Proteomes" id="UP000223968">
    <property type="component" value="Unassembled WGS sequence"/>
</dbReference>
<dbReference type="Pfam" id="PF18142">
    <property type="entry name" value="SLATT_fungal"/>
    <property type="match status" value="1"/>
</dbReference>
<dbReference type="AlphaFoldDB" id="A0A2B7XUR3"/>
<feature type="domain" description="SMODS and SLOG-associating 2TM effector" evidence="3">
    <location>
        <begin position="89"/>
        <end position="207"/>
    </location>
</feature>
<protein>
    <recommendedName>
        <fullName evidence="3">SMODS and SLOG-associating 2TM effector domain-containing protein</fullName>
    </recommendedName>
</protein>
<sequence>MPTVLKRALTIALDNEEKGFPPIISQTPDALGNADLNASRIPMNSNSLIPTNDKLLIYRALTGIDGVPALTTHGFFHRRSAPNLGIYARVLKYERISAFRYRVFSILINTCLSIQIVVAAALTAIGAARGSHKLVTTFGAINTIMAGILTYLKASGLPDKEKRLEHEWRDIREYMEQREREFCLEHCELDVEEEVAAVERMYNEAREKMGTGGSESHHRGSGENGPKKPTLLSREASVSLRSPARAHFRYDDSSRRPAPLEEEPEQ</sequence>
<dbReference type="OrthoDB" id="4472872at2759"/>
<feature type="region of interest" description="Disordered" evidence="1">
    <location>
        <begin position="208"/>
        <end position="266"/>
    </location>
</feature>
<gene>
    <name evidence="4" type="ORF">AJ79_04255</name>
</gene>
<evidence type="ECO:0000313" key="5">
    <source>
        <dbReference type="Proteomes" id="UP000223968"/>
    </source>
</evidence>
<name>A0A2B7XUR3_9EURO</name>
<feature type="compositionally biased region" description="Basic and acidic residues" evidence="1">
    <location>
        <begin position="208"/>
        <end position="221"/>
    </location>
</feature>
<evidence type="ECO:0000256" key="1">
    <source>
        <dbReference type="SAM" id="MobiDB-lite"/>
    </source>
</evidence>
<organism evidence="4 5">
    <name type="scientific">Helicocarpus griseus UAMH5409</name>
    <dbReference type="NCBI Taxonomy" id="1447875"/>
    <lineage>
        <taxon>Eukaryota</taxon>
        <taxon>Fungi</taxon>
        <taxon>Dikarya</taxon>
        <taxon>Ascomycota</taxon>
        <taxon>Pezizomycotina</taxon>
        <taxon>Eurotiomycetes</taxon>
        <taxon>Eurotiomycetidae</taxon>
        <taxon>Onygenales</taxon>
        <taxon>Ajellomycetaceae</taxon>
        <taxon>Helicocarpus</taxon>
    </lineage>
</organism>
<evidence type="ECO:0000259" key="3">
    <source>
        <dbReference type="Pfam" id="PF18142"/>
    </source>
</evidence>
<keyword evidence="5" id="KW-1185">Reference proteome</keyword>
<reference evidence="4 5" key="1">
    <citation type="submission" date="2017-10" db="EMBL/GenBank/DDBJ databases">
        <title>Comparative genomics in systemic dimorphic fungi from Ajellomycetaceae.</title>
        <authorList>
            <person name="Munoz J.F."/>
            <person name="Mcewen J.G."/>
            <person name="Clay O.K."/>
            <person name="Cuomo C.A."/>
        </authorList>
    </citation>
    <scope>NUCLEOTIDE SEQUENCE [LARGE SCALE GENOMIC DNA]</scope>
    <source>
        <strain evidence="4 5">UAMH5409</strain>
    </source>
</reference>
<keyword evidence="2" id="KW-0812">Transmembrane</keyword>
<keyword evidence="2" id="KW-0472">Membrane</keyword>
<feature type="compositionally biased region" description="Basic and acidic residues" evidence="1">
    <location>
        <begin position="248"/>
        <end position="259"/>
    </location>
</feature>
<accession>A0A2B7XUR3</accession>
<dbReference type="PANTHER" id="PTHR38793:SF3">
    <property type="entry name" value="SMODS AND SLOG-ASSOCIATING 2TM EFFECTOR DOMAIN-CONTAINING PROTEIN"/>
    <property type="match status" value="1"/>
</dbReference>
<proteinExistence type="predicted"/>
<dbReference type="EMBL" id="PDNB01000057">
    <property type="protein sequence ID" value="PGH12511.1"/>
    <property type="molecule type" value="Genomic_DNA"/>
</dbReference>
<dbReference type="PANTHER" id="PTHR38793">
    <property type="entry name" value="SLATT_FUNGAL DOMAIN-CONTAINING PROTEIN-RELATED"/>
    <property type="match status" value="1"/>
</dbReference>
<evidence type="ECO:0000256" key="2">
    <source>
        <dbReference type="SAM" id="Phobius"/>
    </source>
</evidence>
<feature type="transmembrane region" description="Helical" evidence="2">
    <location>
        <begin position="103"/>
        <end position="128"/>
    </location>
</feature>
<dbReference type="NCBIfam" id="NF033635">
    <property type="entry name" value="SLATT_fungal"/>
    <property type="match status" value="1"/>
</dbReference>
<feature type="transmembrane region" description="Helical" evidence="2">
    <location>
        <begin position="134"/>
        <end position="152"/>
    </location>
</feature>
<dbReference type="InterPro" id="IPR041622">
    <property type="entry name" value="SLATT_fungi"/>
</dbReference>